<feature type="domain" description="DUF6533" evidence="1">
    <location>
        <begin position="25"/>
        <end position="66"/>
    </location>
</feature>
<dbReference type="Pfam" id="PF20151">
    <property type="entry name" value="DUF6533"/>
    <property type="match status" value="1"/>
</dbReference>
<dbReference type="EMBL" id="LR730123">
    <property type="protein sequence ID" value="VWP02332.1"/>
    <property type="molecule type" value="Genomic_DNA"/>
</dbReference>
<protein>
    <submittedName>
        <fullName evidence="2">Surface protein PspC</fullName>
    </submittedName>
</protein>
<name>A0A5K1K891_9APHY</name>
<organism evidence="2">
    <name type="scientific">Ganoderma boninense</name>
    <dbReference type="NCBI Taxonomy" id="34458"/>
    <lineage>
        <taxon>Eukaryota</taxon>
        <taxon>Fungi</taxon>
        <taxon>Dikarya</taxon>
        <taxon>Basidiomycota</taxon>
        <taxon>Agaricomycotina</taxon>
        <taxon>Agaricomycetes</taxon>
        <taxon>Polyporales</taxon>
        <taxon>Polyporaceae</taxon>
        <taxon>Ganoderma</taxon>
    </lineage>
</organism>
<evidence type="ECO:0000259" key="1">
    <source>
        <dbReference type="Pfam" id="PF20151"/>
    </source>
</evidence>
<sequence>MSSNADSELAQLIDALQSTVVANQCGLATVALYIYDYMITFGREVELFWGRRFTGASVLFLLNRYLNLAHMIVVACNFATMSDRG</sequence>
<gene>
    <name evidence="2" type="primary">Q9FDQ1</name>
</gene>
<reference evidence="2" key="1">
    <citation type="submission" date="2019-10" db="EMBL/GenBank/DDBJ databases">
        <authorList>
            <person name="Nor Muhammad N."/>
        </authorList>
    </citation>
    <scope>NUCLEOTIDE SEQUENCE</scope>
</reference>
<proteinExistence type="predicted"/>
<evidence type="ECO:0000313" key="2">
    <source>
        <dbReference type="EMBL" id="VWP02332.1"/>
    </source>
</evidence>
<dbReference type="AlphaFoldDB" id="A0A5K1K891"/>
<accession>A0A5K1K891</accession>
<dbReference type="InterPro" id="IPR045340">
    <property type="entry name" value="DUF6533"/>
</dbReference>